<organism evidence="1 2">
    <name type="scientific">Parabacteroides distasonis (strain ATCC 8503 / DSM 20701 / CIP 104284 / JCM 5825 / NCTC 11152)</name>
    <dbReference type="NCBI Taxonomy" id="435591"/>
    <lineage>
        <taxon>Bacteria</taxon>
        <taxon>Pseudomonadati</taxon>
        <taxon>Bacteroidota</taxon>
        <taxon>Bacteroidia</taxon>
        <taxon>Bacteroidales</taxon>
        <taxon>Tannerellaceae</taxon>
        <taxon>Parabacteroides</taxon>
    </lineage>
</organism>
<dbReference type="EMBL" id="CP000140">
    <property type="protein sequence ID" value="ABR42250.1"/>
    <property type="molecule type" value="Genomic_DNA"/>
</dbReference>
<name>A6L986_PARD8</name>
<evidence type="ECO:0000313" key="1">
    <source>
        <dbReference type="EMBL" id="ABR42250.1"/>
    </source>
</evidence>
<keyword evidence="2" id="KW-1185">Reference proteome</keyword>
<dbReference type="AlphaFoldDB" id="A6L986"/>
<protein>
    <submittedName>
        <fullName evidence="1">Uncharacterized protein</fullName>
    </submittedName>
</protein>
<accession>A6L986</accession>
<sequence length="129" mass="14137">MRSCTASCTKLWRNGDYDVISLRDQPIEIPSQQPRHRLLSHHRQPVVLADGQVAGRSPMGEEAHGVAFLLGGIVYQSPLLQGLVDTGGIKAFQRVTGLVLLEYLAEKGKLTLFLVSFQPAGEGVRIDFP</sequence>
<dbReference type="HOGENOM" id="CLU_1946713_0_0_10"/>
<reference evidence="1 2" key="1">
    <citation type="journal article" date="2007" name="PLoS Biol.">
        <title>Evolution of symbiotic bacteria in the distal human intestine.</title>
        <authorList>
            <person name="Xu J."/>
            <person name="Mahowald M.A."/>
            <person name="Ley R.E."/>
            <person name="Lozupone C.A."/>
            <person name="Hamady M."/>
            <person name="Martens E.C."/>
            <person name="Henrissat B."/>
            <person name="Coutinho P.M."/>
            <person name="Minx P."/>
            <person name="Latreille P."/>
            <person name="Cordum H."/>
            <person name="Van Brunt A."/>
            <person name="Kim K."/>
            <person name="Fulton R.S."/>
            <person name="Fulton L.A."/>
            <person name="Clifton S.W."/>
            <person name="Wilson R.K."/>
            <person name="Knight R.D."/>
            <person name="Gordon J.I."/>
        </authorList>
    </citation>
    <scope>NUCLEOTIDE SEQUENCE [LARGE SCALE GENOMIC DNA]</scope>
    <source>
        <strain evidence="2">ATCC 8503 / DSM 20701 / CIP 104284 / JCM 5825 / NCTC 11152</strain>
    </source>
</reference>
<dbReference type="PaxDb" id="435591-BDI_0473"/>
<dbReference type="Proteomes" id="UP000000566">
    <property type="component" value="Chromosome"/>
</dbReference>
<dbReference type="KEGG" id="pdi:BDI_0473"/>
<evidence type="ECO:0000313" key="2">
    <source>
        <dbReference type="Proteomes" id="UP000000566"/>
    </source>
</evidence>
<proteinExistence type="predicted"/>
<gene>
    <name evidence="1" type="ordered locus">BDI_0473</name>
</gene>